<dbReference type="Proteomes" id="UP000027058">
    <property type="component" value="Unassembled WGS sequence"/>
</dbReference>
<proteinExistence type="predicted"/>
<feature type="transmembrane region" description="Helical" evidence="1">
    <location>
        <begin position="264"/>
        <end position="286"/>
    </location>
</feature>
<dbReference type="EMBL" id="JAAH01000002">
    <property type="protein sequence ID" value="KDE73630.1"/>
    <property type="molecule type" value="Genomic_DNA"/>
</dbReference>
<keyword evidence="1" id="KW-0472">Membrane</keyword>
<feature type="transmembrane region" description="Helical" evidence="1">
    <location>
        <begin position="145"/>
        <end position="162"/>
    </location>
</feature>
<feature type="transmembrane region" description="Helical" evidence="1">
    <location>
        <begin position="314"/>
        <end position="338"/>
    </location>
</feature>
<keyword evidence="1" id="KW-1133">Transmembrane helix</keyword>
<gene>
    <name evidence="2" type="ORF">FUSO8_00495</name>
</gene>
<feature type="transmembrane region" description="Helical" evidence="1">
    <location>
        <begin position="198"/>
        <end position="219"/>
    </location>
</feature>
<sequence length="451" mass="49531">MLKRELGSEQPSWKLGVFRVRLPFVHYRFESSEALQAILMCATCLGAIPILTSVLGIPFELAWSMVIINGLLYNTHALLGDPVVPGWITPSIPLTIAYLTQFEMGPLRIQALIALQLLVAFTFLFMGITGLAGKLMRIVPDSIKSGILLGAGFAAIIGEFAVEKGRFNLYPFSIAIGTLLSYFLLFSERFKEMRKNHALVNLFGKYGMLPAIFASIIIAPLCKELPFPNIEVGSFIKIPEFSNILRQVSVFGVGFPNIDLFVKAIPMAIMVYIIAFGDFVTSGALLKEADRVRTDEKIDFNSNRSNLISGIRNLIQGILIPYVPLCGPLWAAVSAAVFERYKEGREGMDSVYSGVGTFRWMTFICVSIVPIVSLVQPTLPVALSLTLLVQGFVCTRLAMTICKDHIDMGIAGVMAAVIAVKGAAWGLGVGIILFLLLVRIKERKIELMEEV</sequence>
<keyword evidence="1" id="KW-0812">Transmembrane</keyword>
<evidence type="ECO:0000256" key="1">
    <source>
        <dbReference type="SAM" id="Phobius"/>
    </source>
</evidence>
<reference evidence="2 3" key="1">
    <citation type="submission" date="2014-01" db="EMBL/GenBank/DDBJ databases">
        <title>Comparative genomics of Fusobacterium necrophorum wild isolates.</title>
        <authorList>
            <person name="Kittichotirat W."/>
            <person name="Bumgarner R.E."/>
            <person name="Lawrence P."/>
        </authorList>
    </citation>
    <scope>NUCLEOTIDE SEQUENCE [LARGE SCALE GENOMIC DNA]</scope>
    <source>
        <strain evidence="2 3">DJ-2</strain>
    </source>
</reference>
<feature type="transmembrane region" description="Helical" evidence="1">
    <location>
        <begin position="37"/>
        <end position="59"/>
    </location>
</feature>
<evidence type="ECO:0000313" key="3">
    <source>
        <dbReference type="Proteomes" id="UP000027058"/>
    </source>
</evidence>
<feature type="transmembrane region" description="Helical" evidence="1">
    <location>
        <begin position="358"/>
        <end position="375"/>
    </location>
</feature>
<feature type="transmembrane region" description="Helical" evidence="1">
    <location>
        <begin position="413"/>
        <end position="438"/>
    </location>
</feature>
<comment type="caution">
    <text evidence="2">The sequence shown here is derived from an EMBL/GenBank/DDBJ whole genome shotgun (WGS) entry which is preliminary data.</text>
</comment>
<protein>
    <submittedName>
        <fullName evidence="2">Membrane protein</fullName>
    </submittedName>
</protein>
<organism evidence="2 3">
    <name type="scientific">Fusobacterium necrophorum DJ-2</name>
    <dbReference type="NCBI Taxonomy" id="1441737"/>
    <lineage>
        <taxon>Bacteria</taxon>
        <taxon>Fusobacteriati</taxon>
        <taxon>Fusobacteriota</taxon>
        <taxon>Fusobacteriia</taxon>
        <taxon>Fusobacteriales</taxon>
        <taxon>Fusobacteriaceae</taxon>
        <taxon>Fusobacterium</taxon>
    </lineage>
</organism>
<accession>A0AB73C636</accession>
<feature type="transmembrane region" description="Helical" evidence="1">
    <location>
        <begin position="168"/>
        <end position="186"/>
    </location>
</feature>
<evidence type="ECO:0000313" key="2">
    <source>
        <dbReference type="EMBL" id="KDE73630.1"/>
    </source>
</evidence>
<feature type="transmembrane region" description="Helical" evidence="1">
    <location>
        <begin position="109"/>
        <end position="133"/>
    </location>
</feature>
<feature type="transmembrane region" description="Helical" evidence="1">
    <location>
        <begin position="382"/>
        <end position="401"/>
    </location>
</feature>
<dbReference type="AlphaFoldDB" id="A0AB73C636"/>
<name>A0AB73C636_9FUSO</name>